<gene>
    <name evidence="1" type="ORF">BST26_15760</name>
</gene>
<dbReference type="EMBL" id="MVHS01000043">
    <property type="protein sequence ID" value="ORA67390.1"/>
    <property type="molecule type" value="Genomic_DNA"/>
</dbReference>
<dbReference type="RefSeq" id="WP_083032242.1">
    <property type="nucleotide sequence ID" value="NZ_AP022618.1"/>
</dbReference>
<keyword evidence="2" id="KW-1185">Reference proteome</keyword>
<proteinExistence type="predicted"/>
<accession>A0A1X0D6M6</accession>
<sequence length="231" mass="24846">MRNDQLLAIHELAGKTAGAPRGLLLAVLLDEAEVQPTEPVGRTHARLLRLHGQLASGPLTATAVCTDCEAVVEFAVDIADLCMLEAGIVDHPAPLQHDGELIRWRPASLSDLGAIDIESSHAASDLVARCLAEEHRPLAGELRAQVAQAMTEADPLAEIIVTVACPECGSGIDTLLDPVDFVWSHVDARARELLSQVDLLARGYGWSERDILDLPAARRNHYVDLLIGDDL</sequence>
<dbReference type="OrthoDB" id="283948at2"/>
<evidence type="ECO:0000313" key="2">
    <source>
        <dbReference type="Proteomes" id="UP000192801"/>
    </source>
</evidence>
<dbReference type="AlphaFoldDB" id="A0A1X0D6M6"/>
<organism evidence="1 2">
    <name type="scientific">Mycolicibacterium insubricum</name>
    <dbReference type="NCBI Taxonomy" id="444597"/>
    <lineage>
        <taxon>Bacteria</taxon>
        <taxon>Bacillati</taxon>
        <taxon>Actinomycetota</taxon>
        <taxon>Actinomycetes</taxon>
        <taxon>Mycobacteriales</taxon>
        <taxon>Mycobacteriaceae</taxon>
        <taxon>Mycolicibacterium</taxon>
    </lineage>
</organism>
<name>A0A1X0D6M6_9MYCO</name>
<protein>
    <submittedName>
        <fullName evidence="1">Uncharacterized protein</fullName>
    </submittedName>
</protein>
<evidence type="ECO:0000313" key="1">
    <source>
        <dbReference type="EMBL" id="ORA67390.1"/>
    </source>
</evidence>
<dbReference type="Proteomes" id="UP000192801">
    <property type="component" value="Unassembled WGS sequence"/>
</dbReference>
<dbReference type="STRING" id="444597.BST26_15760"/>
<comment type="caution">
    <text evidence="1">The sequence shown here is derived from an EMBL/GenBank/DDBJ whole genome shotgun (WGS) entry which is preliminary data.</text>
</comment>
<reference evidence="1 2" key="1">
    <citation type="submission" date="2016-12" db="EMBL/GenBank/DDBJ databases">
        <title>The new phylogeny of genus Mycobacterium.</title>
        <authorList>
            <person name="Tortoli E."/>
            <person name="Trovato A."/>
            <person name="Cirillo D.M."/>
        </authorList>
    </citation>
    <scope>NUCLEOTIDE SEQUENCE [LARGE SCALE GENOMIC DNA]</scope>
    <source>
        <strain evidence="1 2">DSM 45130</strain>
    </source>
</reference>